<dbReference type="CDD" id="cd12148">
    <property type="entry name" value="fungal_TF_MHR"/>
    <property type="match status" value="1"/>
</dbReference>
<evidence type="ECO:0000256" key="3">
    <source>
        <dbReference type="ARBA" id="ARBA00023242"/>
    </source>
</evidence>
<dbReference type="SMART" id="SM00906">
    <property type="entry name" value="Fungal_trans"/>
    <property type="match status" value="1"/>
</dbReference>
<dbReference type="EMBL" id="CP042192">
    <property type="protein sequence ID" value="QDS72647.1"/>
    <property type="molecule type" value="Genomic_DNA"/>
</dbReference>
<keyword evidence="7" id="KW-1185">Reference proteome</keyword>
<dbReference type="GO" id="GO:0006351">
    <property type="term" value="P:DNA-templated transcription"/>
    <property type="evidence" value="ECO:0007669"/>
    <property type="project" value="InterPro"/>
</dbReference>
<dbReference type="AlphaFoldDB" id="A0A517LAI9"/>
<evidence type="ECO:0000256" key="1">
    <source>
        <dbReference type="ARBA" id="ARBA00023015"/>
    </source>
</evidence>
<dbReference type="GO" id="GO:0008270">
    <property type="term" value="F:zinc ion binding"/>
    <property type="evidence" value="ECO:0007669"/>
    <property type="project" value="InterPro"/>
</dbReference>
<proteinExistence type="predicted"/>
<keyword evidence="1" id="KW-0805">Transcription regulation</keyword>
<feature type="domain" description="Xylanolytic transcriptional activator regulatory" evidence="5">
    <location>
        <begin position="328"/>
        <end position="394"/>
    </location>
</feature>
<feature type="compositionally biased region" description="Polar residues" evidence="4">
    <location>
        <begin position="653"/>
        <end position="672"/>
    </location>
</feature>
<dbReference type="Proteomes" id="UP000316270">
    <property type="component" value="Chromosome 8"/>
</dbReference>
<dbReference type="InterPro" id="IPR007219">
    <property type="entry name" value="XnlR_reg_dom"/>
</dbReference>
<dbReference type="PANTHER" id="PTHR47840:SF1">
    <property type="entry name" value="ZN(II)2CYS6 TRANSCRIPTION FACTOR (EUROFUNG)"/>
    <property type="match status" value="1"/>
</dbReference>
<gene>
    <name evidence="6" type="ORF">FKW77_002508</name>
</gene>
<dbReference type="Pfam" id="PF04082">
    <property type="entry name" value="Fungal_trans"/>
    <property type="match status" value="1"/>
</dbReference>
<keyword evidence="2" id="KW-0804">Transcription</keyword>
<sequence>MPPERSSSESGPRDTNGIRKKMRKGTHSCFECKLLTVFGVDSPSLATTASRKLLTSGPAEICITVGAGRSVASFHRTTALSVPSALLEDPDNLRERVARLEALVESLVDDKSEKHAAEALRSLGEEQYPITPLSEDAPTENPHAPVMTLFNNAVLSRAESERSGPSRGALPARAMSIINSPQSLSYNTSPLRDGMNGMTTVVTPAKAKNDRVRQALMAVLPPYHKLLITLQGNHHAWAVFQRKCPGTRGNATLEEFCHRAMYQGTPCEVGLLVILYGSCTEGDLLDQCLALVDKWIITDDEYMATLEGLECVILQGKIYSDIGQARRSWLAFRRGLTFAQLMGLHRNHSTSISRESIWWSLYVADRLTSLMLGMPYGINDAHCNLDFMGQNLSTTPTTTTTSIASNPMVFFSKIAYFSGKVIDRTQGLHEATYASALDLEQELNNYAAQLAPSWWHVEPLVACDDPSVAYEWQEKVLAQIAFYQIKAYLHMPFMLKSANQEVYGPSRKACIDGSREMLRLYHLLRAEGTPLYECKAIDFIGFTACILLVLGLLGYGRSTTHNPFQDEADWALIETSMEIFKRASSEKGGRVAAQSYRALEQLHRVKNYNCEGPNIDPNESAKIVIPFFGTISVQRGQSFKHVASAASPSSPSCRTQSTTSTMSMKNPATPDFSSVHRQAATGYSSMDPQIMYDGFYIPQTSTAGFDPQFNDESLASYTAHAPNTGVWQNNVGNMDLDQDWSAFLNELQQPQQPLQMNMGFNS</sequence>
<evidence type="ECO:0000259" key="5">
    <source>
        <dbReference type="SMART" id="SM00906"/>
    </source>
</evidence>
<organism evidence="6 7">
    <name type="scientific">Venturia effusa</name>
    <dbReference type="NCBI Taxonomy" id="50376"/>
    <lineage>
        <taxon>Eukaryota</taxon>
        <taxon>Fungi</taxon>
        <taxon>Dikarya</taxon>
        <taxon>Ascomycota</taxon>
        <taxon>Pezizomycotina</taxon>
        <taxon>Dothideomycetes</taxon>
        <taxon>Pleosporomycetidae</taxon>
        <taxon>Venturiales</taxon>
        <taxon>Venturiaceae</taxon>
        <taxon>Venturia</taxon>
    </lineage>
</organism>
<feature type="region of interest" description="Disordered" evidence="4">
    <location>
        <begin position="643"/>
        <end position="672"/>
    </location>
</feature>
<dbReference type="GO" id="GO:0003677">
    <property type="term" value="F:DNA binding"/>
    <property type="evidence" value="ECO:0007669"/>
    <property type="project" value="InterPro"/>
</dbReference>
<dbReference type="PANTHER" id="PTHR47840">
    <property type="entry name" value="ZN(II)2CYS6 TRANSCRIPTION FACTOR (EUROFUNG)-RELATED"/>
    <property type="match status" value="1"/>
</dbReference>
<feature type="region of interest" description="Disordered" evidence="4">
    <location>
        <begin position="1"/>
        <end position="22"/>
    </location>
</feature>
<evidence type="ECO:0000313" key="7">
    <source>
        <dbReference type="Proteomes" id="UP000316270"/>
    </source>
</evidence>
<evidence type="ECO:0000256" key="2">
    <source>
        <dbReference type="ARBA" id="ARBA00023163"/>
    </source>
</evidence>
<dbReference type="STRING" id="50376.A0A517LAI9"/>
<feature type="compositionally biased region" description="Low complexity" evidence="4">
    <location>
        <begin position="1"/>
        <end position="10"/>
    </location>
</feature>
<evidence type="ECO:0000256" key="4">
    <source>
        <dbReference type="SAM" id="MobiDB-lite"/>
    </source>
</evidence>
<protein>
    <recommendedName>
        <fullName evidence="5">Xylanolytic transcriptional activator regulatory domain-containing protein</fullName>
    </recommendedName>
</protein>
<feature type="compositionally biased region" description="Low complexity" evidence="4">
    <location>
        <begin position="643"/>
        <end position="652"/>
    </location>
</feature>
<reference evidence="6 7" key="1">
    <citation type="submission" date="2019-07" db="EMBL/GenBank/DDBJ databases">
        <title>Finished genome of Venturia effusa.</title>
        <authorList>
            <person name="Young C.A."/>
            <person name="Cox M.P."/>
            <person name="Ganley A.R.D."/>
            <person name="David W.J."/>
        </authorList>
    </citation>
    <scope>NUCLEOTIDE SEQUENCE [LARGE SCALE GENOMIC DNA]</scope>
    <source>
        <strain evidence="7">albino</strain>
    </source>
</reference>
<dbReference type="OrthoDB" id="6509908at2759"/>
<evidence type="ECO:0000313" key="6">
    <source>
        <dbReference type="EMBL" id="QDS72647.1"/>
    </source>
</evidence>
<keyword evidence="3" id="KW-0539">Nucleus</keyword>
<name>A0A517LAI9_9PEZI</name>
<accession>A0A517LAI9</accession>